<dbReference type="SUPFAM" id="SSF117281">
    <property type="entry name" value="Kelch motif"/>
    <property type="match status" value="1"/>
</dbReference>
<dbReference type="InterPro" id="IPR006652">
    <property type="entry name" value="Kelch_1"/>
</dbReference>
<accession>A0AAU9JG58</accession>
<keyword evidence="4" id="KW-1185">Reference proteome</keyword>
<evidence type="ECO:0000313" key="4">
    <source>
        <dbReference type="Proteomes" id="UP001162131"/>
    </source>
</evidence>
<dbReference type="EMBL" id="CAJZBQ010000041">
    <property type="protein sequence ID" value="CAG9327026.1"/>
    <property type="molecule type" value="Genomic_DNA"/>
</dbReference>
<proteinExistence type="predicted"/>
<dbReference type="InterPro" id="IPR051746">
    <property type="entry name" value="Kelch_domain_containing_8"/>
</dbReference>
<dbReference type="PANTHER" id="PTHR46260:SF3">
    <property type="entry name" value="RING-TYPE DOMAIN-CONTAINING PROTEIN"/>
    <property type="match status" value="1"/>
</dbReference>
<sequence length="439" mass="50185">MHKRCFKEDCQNKPIMTCSCVPNRFYMCSEHYTEHIESGNLSDHNIGEIYTAPNFQTKQIAIEKLSNIKEEAAKTIAEILKKSSELIQNIENCVEKSCEILLKLGKRCTEIIEEINSTKEISNFSQLNYVENLLNLKLEDAENILSDWKFPTLNFNMTKSLDSVKDLFNINFLSSLLSFDQNVESGENELLFFKCFSKELISVNVSSLKTRSLYLQLNEKINSSTCLCLLPDKSLFCYGNLTNEYSGATFIIETSLRVAQLPSGTPCTGSGAVYMKGCVYTFGGKNNEGTMKRAEKFNFIQNSWESLPSLPQSADFCSCVVFNEQILISGRGNNKIFSYNPVTNKYTKIYTFSSEEQKLLCLGNERVYAILSGNVIYESKTNDITKWHVVCEEVLNLGYLISYQHYHSNSVFFINHDYKLFRFDLQCKEVFMVDELSNV</sequence>
<dbReference type="Pfam" id="PF01344">
    <property type="entry name" value="Kelch_1"/>
    <property type="match status" value="1"/>
</dbReference>
<dbReference type="AlphaFoldDB" id="A0AAU9JG58"/>
<protein>
    <submittedName>
        <fullName evidence="3">Uncharacterized protein</fullName>
    </submittedName>
</protein>
<dbReference type="InterPro" id="IPR015915">
    <property type="entry name" value="Kelch-typ_b-propeller"/>
</dbReference>
<organism evidence="3 4">
    <name type="scientific">Blepharisma stoltei</name>
    <dbReference type="NCBI Taxonomy" id="1481888"/>
    <lineage>
        <taxon>Eukaryota</taxon>
        <taxon>Sar</taxon>
        <taxon>Alveolata</taxon>
        <taxon>Ciliophora</taxon>
        <taxon>Postciliodesmatophora</taxon>
        <taxon>Heterotrichea</taxon>
        <taxon>Heterotrichida</taxon>
        <taxon>Blepharismidae</taxon>
        <taxon>Blepharisma</taxon>
    </lineage>
</organism>
<keyword evidence="1" id="KW-0880">Kelch repeat</keyword>
<dbReference type="Proteomes" id="UP001162131">
    <property type="component" value="Unassembled WGS sequence"/>
</dbReference>
<dbReference type="PANTHER" id="PTHR46260">
    <property type="entry name" value="RING-TYPE DOMAIN-CONTAINING PROTEIN"/>
    <property type="match status" value="1"/>
</dbReference>
<comment type="caution">
    <text evidence="3">The sequence shown here is derived from an EMBL/GenBank/DDBJ whole genome shotgun (WGS) entry which is preliminary data.</text>
</comment>
<reference evidence="3" key="1">
    <citation type="submission" date="2021-09" db="EMBL/GenBank/DDBJ databases">
        <authorList>
            <consortium name="AG Swart"/>
            <person name="Singh M."/>
            <person name="Singh A."/>
            <person name="Seah K."/>
            <person name="Emmerich C."/>
        </authorList>
    </citation>
    <scope>NUCLEOTIDE SEQUENCE</scope>
    <source>
        <strain evidence="3">ATCC30299</strain>
    </source>
</reference>
<evidence type="ECO:0000256" key="1">
    <source>
        <dbReference type="ARBA" id="ARBA00022441"/>
    </source>
</evidence>
<gene>
    <name evidence="3" type="ORF">BSTOLATCC_MIC42284</name>
</gene>
<dbReference type="Gene3D" id="2.120.10.80">
    <property type="entry name" value="Kelch-type beta propeller"/>
    <property type="match status" value="1"/>
</dbReference>
<name>A0AAU9JG58_9CILI</name>
<evidence type="ECO:0000256" key="2">
    <source>
        <dbReference type="ARBA" id="ARBA00022737"/>
    </source>
</evidence>
<evidence type="ECO:0000313" key="3">
    <source>
        <dbReference type="EMBL" id="CAG9327026.1"/>
    </source>
</evidence>
<keyword evidence="2" id="KW-0677">Repeat</keyword>